<name>A0A4E9E7L4_GIBZA</name>
<evidence type="ECO:0000313" key="2">
    <source>
        <dbReference type="EMBL" id="VIO54630.1"/>
    </source>
</evidence>
<dbReference type="AlphaFoldDB" id="A0A4E9E7L4"/>
<proteinExistence type="predicted"/>
<protein>
    <submittedName>
        <fullName evidence="2">Uncharacterized protein</fullName>
    </submittedName>
</protein>
<gene>
    <name evidence="2" type="ORF">FUG_LOCUS133128</name>
    <name evidence="1" type="ORF">MDCFG202_LOCUS389592</name>
</gene>
<feature type="non-terminal residue" evidence="2">
    <location>
        <position position="1"/>
    </location>
</feature>
<organism evidence="2">
    <name type="scientific">Gibberella zeae</name>
    <name type="common">Wheat head blight fungus</name>
    <name type="synonym">Fusarium graminearum</name>
    <dbReference type="NCBI Taxonomy" id="5518"/>
    <lineage>
        <taxon>Eukaryota</taxon>
        <taxon>Fungi</taxon>
        <taxon>Dikarya</taxon>
        <taxon>Ascomycota</taxon>
        <taxon>Pezizomycotina</taxon>
        <taxon>Sordariomycetes</taxon>
        <taxon>Hypocreomycetidae</taxon>
        <taxon>Hypocreales</taxon>
        <taxon>Nectriaceae</taxon>
        <taxon>Fusarium</taxon>
    </lineage>
</organism>
<sequence length="127" mass="14149">SSLLSIEHFPAHLVPVEILSLPSIFIIHQAILAPTNHRRQAGSDQHPAPYVFHNDTLPNCYRNGSRVATKHNLRFSRTTKHIRHLTALLVLTTSSICATPPSFTLILPQAGEQQASQSLLDWRKSAE</sequence>
<dbReference type="EMBL" id="CAJPIJ010000158">
    <property type="protein sequence ID" value="CAG1994977.1"/>
    <property type="molecule type" value="Genomic_DNA"/>
</dbReference>
<reference evidence="1" key="2">
    <citation type="submission" date="2021-03" db="EMBL/GenBank/DDBJ databases">
        <authorList>
            <person name="Alouane T."/>
            <person name="Langin T."/>
            <person name="Bonhomme L."/>
        </authorList>
    </citation>
    <scope>NUCLEOTIDE SEQUENCE</scope>
    <source>
        <strain evidence="1">MDC_Fg202</strain>
    </source>
</reference>
<evidence type="ECO:0000313" key="1">
    <source>
        <dbReference type="EMBL" id="CAG1994977.1"/>
    </source>
</evidence>
<dbReference type="EMBL" id="CAAKMV010000110">
    <property type="protein sequence ID" value="VIO54630.1"/>
    <property type="molecule type" value="Genomic_DNA"/>
</dbReference>
<accession>A0A4E9E7L4</accession>
<dbReference type="Proteomes" id="UP000746612">
    <property type="component" value="Unassembled WGS sequence"/>
</dbReference>
<reference evidence="2" key="1">
    <citation type="submission" date="2019-04" db="EMBL/GenBank/DDBJ databases">
        <authorList>
            <person name="Melise S."/>
            <person name="Noan J."/>
            <person name="Okalmin O."/>
        </authorList>
    </citation>
    <scope>NUCLEOTIDE SEQUENCE</scope>
    <source>
        <strain evidence="2">FN9</strain>
    </source>
</reference>